<proteinExistence type="predicted"/>
<organism evidence="3 4">
    <name type="scientific">Gilvimarinus algae</name>
    <dbReference type="NCBI Taxonomy" id="3058037"/>
    <lineage>
        <taxon>Bacteria</taxon>
        <taxon>Pseudomonadati</taxon>
        <taxon>Pseudomonadota</taxon>
        <taxon>Gammaproteobacteria</taxon>
        <taxon>Cellvibrionales</taxon>
        <taxon>Cellvibrionaceae</taxon>
        <taxon>Gilvimarinus</taxon>
    </lineage>
</organism>
<dbReference type="SUPFAM" id="SSF53850">
    <property type="entry name" value="Periplasmic binding protein-like II"/>
    <property type="match status" value="1"/>
</dbReference>
<name>A0ABT8TD81_9GAMM</name>
<feature type="signal peptide" evidence="2">
    <location>
        <begin position="1"/>
        <end position="21"/>
    </location>
</feature>
<dbReference type="InterPro" id="IPR006059">
    <property type="entry name" value="SBP"/>
</dbReference>
<dbReference type="PANTHER" id="PTHR30222">
    <property type="entry name" value="SPERMIDINE/PUTRESCINE-BINDING PERIPLASMIC PROTEIN"/>
    <property type="match status" value="1"/>
</dbReference>
<evidence type="ECO:0000256" key="2">
    <source>
        <dbReference type="SAM" id="SignalP"/>
    </source>
</evidence>
<sequence length="360" mass="40553">MRATRGVLFGLMSACTLSAGADSLNVVSWDGAYVKSQMLGFIRPYEQSTGHRINVIQYSGGIDQIRQQVRAWNVTWDVVDLELFDAIRACNEGLLEKIDFAKLPPAPDGTSASEDFINLRATECGVGNVVGSTVVSYRRGSFSEPPKTLEDFFDLSQFPGRRGLRQSPQGNLEWALIADGVATEQVYQVLQTEQGLNRAFAVLDRLKPHLVWWETGQEAVRLLETGQVAMSSVYSGRIAAAVERGEPLDILWDHQVWYYDVWGVLKNGRNTELAAEFVRYATNTQSLAAQARYIPYGPMRRSSMALLDESLRERLPTANAHMESALELNAAWWSEHLDRIQPRFERWLERPLMVPKAMPR</sequence>
<protein>
    <submittedName>
        <fullName evidence="3">ABC transporter substrate-binding protein</fullName>
    </submittedName>
</protein>
<gene>
    <name evidence="3" type="ORF">QWI16_00465</name>
</gene>
<comment type="caution">
    <text evidence="3">The sequence shown here is derived from an EMBL/GenBank/DDBJ whole genome shotgun (WGS) entry which is preliminary data.</text>
</comment>
<dbReference type="RefSeq" id="WP_302710745.1">
    <property type="nucleotide sequence ID" value="NZ_JAULRT010000027.1"/>
</dbReference>
<dbReference type="EMBL" id="JAULRT010000027">
    <property type="protein sequence ID" value="MDO3380621.1"/>
    <property type="molecule type" value="Genomic_DNA"/>
</dbReference>
<keyword evidence="1 2" id="KW-0732">Signal</keyword>
<dbReference type="PANTHER" id="PTHR30222:SF2">
    <property type="entry name" value="ABC TRANSPORTER SUBSTRATE-BINDING PROTEIN"/>
    <property type="match status" value="1"/>
</dbReference>
<dbReference type="Pfam" id="PF13416">
    <property type="entry name" value="SBP_bac_8"/>
    <property type="match status" value="1"/>
</dbReference>
<evidence type="ECO:0000256" key="1">
    <source>
        <dbReference type="ARBA" id="ARBA00022729"/>
    </source>
</evidence>
<accession>A0ABT8TD81</accession>
<reference evidence="3" key="1">
    <citation type="submission" date="2023-07" db="EMBL/GenBank/DDBJ databases">
        <title>Gilvimarinus algae sp. nov., isolated from the surface of Kelp.</title>
        <authorList>
            <person name="Sun Y.Y."/>
            <person name="Gong Y."/>
            <person name="Du Z.J."/>
        </authorList>
    </citation>
    <scope>NUCLEOTIDE SEQUENCE</scope>
    <source>
        <strain evidence="3">SDUM040014</strain>
    </source>
</reference>
<feature type="chain" id="PRO_5045644878" evidence="2">
    <location>
        <begin position="22"/>
        <end position="360"/>
    </location>
</feature>
<dbReference type="Proteomes" id="UP001168380">
    <property type="component" value="Unassembled WGS sequence"/>
</dbReference>
<dbReference type="Gene3D" id="3.40.190.10">
    <property type="entry name" value="Periplasmic binding protein-like II"/>
    <property type="match status" value="2"/>
</dbReference>
<evidence type="ECO:0000313" key="3">
    <source>
        <dbReference type="EMBL" id="MDO3380621.1"/>
    </source>
</evidence>
<evidence type="ECO:0000313" key="4">
    <source>
        <dbReference type="Proteomes" id="UP001168380"/>
    </source>
</evidence>
<keyword evidence="4" id="KW-1185">Reference proteome</keyword>
<dbReference type="CDD" id="cd13589">
    <property type="entry name" value="PBP2_polyamine_RpCGA009"/>
    <property type="match status" value="1"/>
</dbReference>